<evidence type="ECO:0000313" key="2">
    <source>
        <dbReference type="EMBL" id="JAD62885.1"/>
    </source>
</evidence>
<reference evidence="2" key="2">
    <citation type="journal article" date="2015" name="Data Brief">
        <title>Shoot transcriptome of the giant reed, Arundo donax.</title>
        <authorList>
            <person name="Barrero R.A."/>
            <person name="Guerrero F.D."/>
            <person name="Moolhuijzen P."/>
            <person name="Goolsby J.A."/>
            <person name="Tidwell J."/>
            <person name="Bellgard S.E."/>
            <person name="Bellgard M.I."/>
        </authorList>
    </citation>
    <scope>NUCLEOTIDE SEQUENCE</scope>
    <source>
        <tissue evidence="2">Shoot tissue taken approximately 20 cm above the soil surface</tissue>
    </source>
</reference>
<dbReference type="EMBL" id="GBRH01235010">
    <property type="protein sequence ID" value="JAD62885.1"/>
    <property type="molecule type" value="Transcribed_RNA"/>
</dbReference>
<proteinExistence type="predicted"/>
<protein>
    <submittedName>
        <fullName evidence="2">Uncharacterized protein</fullName>
    </submittedName>
</protein>
<name>A0A0A9BNS1_ARUDO</name>
<dbReference type="AlphaFoldDB" id="A0A0A9BNS1"/>
<reference evidence="2" key="1">
    <citation type="submission" date="2014-09" db="EMBL/GenBank/DDBJ databases">
        <authorList>
            <person name="Magalhaes I.L.F."/>
            <person name="Oliveira U."/>
            <person name="Santos F.R."/>
            <person name="Vidigal T.H.D.A."/>
            <person name="Brescovit A.D."/>
            <person name="Santos A.J."/>
        </authorList>
    </citation>
    <scope>NUCLEOTIDE SEQUENCE</scope>
    <source>
        <tissue evidence="2">Shoot tissue taken approximately 20 cm above the soil surface</tissue>
    </source>
</reference>
<feature type="region of interest" description="Disordered" evidence="1">
    <location>
        <begin position="23"/>
        <end position="42"/>
    </location>
</feature>
<sequence>MLLNRNIAPVFRDGRRWIGAVRTKDGGKVSSPPPTSVTSTKCGLRPPAARNVCFRVAAIAAAILDRDPPLPRPPVPCSHPLPAAAVAGTRPEGVAACGDPSDQKSTWIDSRPGAATGKELMGCHGAAIVRCQSEARCSRKESMRW</sequence>
<accession>A0A0A9BNS1</accession>
<organism evidence="2">
    <name type="scientific">Arundo donax</name>
    <name type="common">Giant reed</name>
    <name type="synonym">Donax arundinaceus</name>
    <dbReference type="NCBI Taxonomy" id="35708"/>
    <lineage>
        <taxon>Eukaryota</taxon>
        <taxon>Viridiplantae</taxon>
        <taxon>Streptophyta</taxon>
        <taxon>Embryophyta</taxon>
        <taxon>Tracheophyta</taxon>
        <taxon>Spermatophyta</taxon>
        <taxon>Magnoliopsida</taxon>
        <taxon>Liliopsida</taxon>
        <taxon>Poales</taxon>
        <taxon>Poaceae</taxon>
        <taxon>PACMAD clade</taxon>
        <taxon>Arundinoideae</taxon>
        <taxon>Arundineae</taxon>
        <taxon>Arundo</taxon>
    </lineage>
</organism>
<evidence type="ECO:0000256" key="1">
    <source>
        <dbReference type="SAM" id="MobiDB-lite"/>
    </source>
</evidence>